<keyword evidence="1" id="KW-1133">Transmembrane helix</keyword>
<proteinExistence type="predicted"/>
<reference evidence="2 3" key="1">
    <citation type="journal article" date="2016" name="Front. Microbiol.">
        <title>Genomic Resource of Rice Seed Associated Bacteria.</title>
        <authorList>
            <person name="Midha S."/>
            <person name="Bansal K."/>
            <person name="Sharma S."/>
            <person name="Kumar N."/>
            <person name="Patil P.P."/>
            <person name="Chaudhry V."/>
            <person name="Patil P.B."/>
        </authorList>
    </citation>
    <scope>NUCLEOTIDE SEQUENCE [LARGE SCALE GENOMIC DNA]</scope>
    <source>
        <strain evidence="2 3">NS354</strain>
    </source>
</reference>
<dbReference type="EMBL" id="LDRK01000022">
    <property type="protein sequence ID" value="KTR86430.1"/>
    <property type="molecule type" value="Genomic_DNA"/>
</dbReference>
<dbReference type="PATRIC" id="fig|1079994.3.peg.1087"/>
<feature type="transmembrane region" description="Helical" evidence="1">
    <location>
        <begin position="52"/>
        <end position="72"/>
    </location>
</feature>
<dbReference type="AlphaFoldDB" id="A0A147EPV9"/>
<accession>A0A147EPV9</accession>
<gene>
    <name evidence="2" type="ORF">NS354_05005</name>
</gene>
<evidence type="ECO:0000313" key="2">
    <source>
        <dbReference type="EMBL" id="KTR86430.1"/>
    </source>
</evidence>
<feature type="transmembrane region" description="Helical" evidence="1">
    <location>
        <begin position="117"/>
        <end position="139"/>
    </location>
</feature>
<protein>
    <submittedName>
        <fullName evidence="2">Uncharacterized protein</fullName>
    </submittedName>
</protein>
<keyword evidence="1" id="KW-0472">Membrane</keyword>
<feature type="transmembrane region" description="Helical" evidence="1">
    <location>
        <begin position="146"/>
        <end position="165"/>
    </location>
</feature>
<feature type="transmembrane region" description="Helical" evidence="1">
    <location>
        <begin position="20"/>
        <end position="40"/>
    </location>
</feature>
<evidence type="ECO:0000313" key="3">
    <source>
        <dbReference type="Proteomes" id="UP000070810"/>
    </source>
</evidence>
<keyword evidence="1" id="KW-0812">Transmembrane</keyword>
<keyword evidence="3" id="KW-1185">Reference proteome</keyword>
<organism evidence="2 3">
    <name type="scientific">Leucobacter chromiiresistens</name>
    <dbReference type="NCBI Taxonomy" id="1079994"/>
    <lineage>
        <taxon>Bacteria</taxon>
        <taxon>Bacillati</taxon>
        <taxon>Actinomycetota</taxon>
        <taxon>Actinomycetes</taxon>
        <taxon>Micrococcales</taxon>
        <taxon>Microbacteriaceae</taxon>
        <taxon>Leucobacter</taxon>
    </lineage>
</organism>
<dbReference type="Proteomes" id="UP000070810">
    <property type="component" value="Unassembled WGS sequence"/>
</dbReference>
<feature type="transmembrane region" description="Helical" evidence="1">
    <location>
        <begin position="177"/>
        <end position="196"/>
    </location>
</feature>
<sequence>MLDSLSDNRRLTASILWIPFSWLVQALGLALVATAITALLGFRGSVEPGTALLIVGALPIVGIVVAALAALFVTRSSDGSGSSRLARVSRAFFRIFSLPARWWVFGFGWVVKMMVVYAVAVIIGFVGLLITGWAVSILIDMGANGLLVILVGVALPFVTIGGAAWGNQYGSGTTGGMPSGIIIAIALAIIGGFFWFWLLILMLALFALPASIVLFAFSGGDFSSPSWEPHEWAIAIGAFLALTVPPIIVERSGELGAAFGALADRVPYFGPRRRARRNFDAAVAESRRRQVEEQTEARARAEVEQLRQSVWAPAKARAFPDYADAASLPITEWGRARLELQRVELLEAEVRRRFPLGLDGDAKRQLMQQHPWASSIIEQLA</sequence>
<comment type="caution">
    <text evidence="2">The sequence shown here is derived from an EMBL/GenBank/DDBJ whole genome shotgun (WGS) entry which is preliminary data.</text>
</comment>
<feature type="transmembrane region" description="Helical" evidence="1">
    <location>
        <begin position="92"/>
        <end position="111"/>
    </location>
</feature>
<name>A0A147EPV9_9MICO</name>
<evidence type="ECO:0000256" key="1">
    <source>
        <dbReference type="SAM" id="Phobius"/>
    </source>
</evidence>
<feature type="transmembrane region" description="Helical" evidence="1">
    <location>
        <begin position="232"/>
        <end position="249"/>
    </location>
</feature>
<feature type="transmembrane region" description="Helical" evidence="1">
    <location>
        <begin position="203"/>
        <end position="220"/>
    </location>
</feature>